<dbReference type="Pfam" id="PF00196">
    <property type="entry name" value="GerE"/>
    <property type="match status" value="1"/>
</dbReference>
<dbReference type="CDD" id="cd17535">
    <property type="entry name" value="REC_NarL-like"/>
    <property type="match status" value="1"/>
</dbReference>
<reference evidence="6 7" key="1">
    <citation type="submission" date="2023-09" db="EMBL/GenBank/DDBJ databases">
        <title>Microbacterium fusihabitans sp. nov., Microbacterium phycihabitans sp. nov., and Microbacterium cervinum sp. nov., isolated from dried seaweeds of beach.</title>
        <authorList>
            <person name="Lee S.D."/>
        </authorList>
    </citation>
    <scope>NUCLEOTIDE SEQUENCE [LARGE SCALE GENOMIC DNA]</scope>
    <source>
        <strain evidence="6 7">KSW4-17</strain>
    </source>
</reference>
<evidence type="ECO:0000259" key="5">
    <source>
        <dbReference type="PROSITE" id="PS50110"/>
    </source>
</evidence>
<name>A0ABU3T6F3_9MICO</name>
<dbReference type="PROSITE" id="PS50110">
    <property type="entry name" value="RESPONSE_REGULATORY"/>
    <property type="match status" value="1"/>
</dbReference>
<dbReference type="SMART" id="SM00421">
    <property type="entry name" value="HTH_LUXR"/>
    <property type="match status" value="1"/>
</dbReference>
<dbReference type="PANTHER" id="PTHR43214">
    <property type="entry name" value="TWO-COMPONENT RESPONSE REGULATOR"/>
    <property type="match status" value="1"/>
</dbReference>
<keyword evidence="7" id="KW-1185">Reference proteome</keyword>
<dbReference type="RefSeq" id="WP_315994091.1">
    <property type="nucleotide sequence ID" value="NZ_JAWDIS010000001.1"/>
</dbReference>
<feature type="modified residue" description="4-aspartylphosphate" evidence="3">
    <location>
        <position position="59"/>
    </location>
</feature>
<evidence type="ECO:0000256" key="3">
    <source>
        <dbReference type="PROSITE-ProRule" id="PRU00169"/>
    </source>
</evidence>
<protein>
    <submittedName>
        <fullName evidence="6">Response regulator transcription factor</fullName>
    </submittedName>
</protein>
<accession>A0ABU3T6F3</accession>
<keyword evidence="2" id="KW-0238">DNA-binding</keyword>
<dbReference type="InterPro" id="IPR001789">
    <property type="entry name" value="Sig_transdc_resp-reg_receiver"/>
</dbReference>
<evidence type="ECO:0000259" key="4">
    <source>
        <dbReference type="PROSITE" id="PS50043"/>
    </source>
</evidence>
<dbReference type="Gene3D" id="3.40.50.2300">
    <property type="match status" value="1"/>
</dbReference>
<dbReference type="Pfam" id="PF00072">
    <property type="entry name" value="Response_reg"/>
    <property type="match status" value="1"/>
</dbReference>
<comment type="caution">
    <text evidence="6">The sequence shown here is derived from an EMBL/GenBank/DDBJ whole genome shotgun (WGS) entry which is preliminary data.</text>
</comment>
<dbReference type="PROSITE" id="PS50043">
    <property type="entry name" value="HTH_LUXR_2"/>
    <property type="match status" value="1"/>
</dbReference>
<sequence length="229" mass="24993">MVVNDPIRVLIADDNRPFRRGVRLRLEQAEGIVVVGEASTGHDAVTAARAERADVVLMDLEMPGTNGIEATRTLVRESQKATRVIVLTSHGEQDLVLRALSEGASGYLLKTHDGAQLIEAIRAAHRGDGLISTRVTSTLLQQVARSRASDDDRQRQHTLSPSETRVVELLSRGVTSNEAIAKTLQLSANTVRTHIQASLKKTDTADRTQLALWGARVLTPDGTRLNRRT</sequence>
<dbReference type="InterPro" id="IPR058245">
    <property type="entry name" value="NreC/VraR/RcsB-like_REC"/>
</dbReference>
<gene>
    <name evidence="6" type="ORF">RWH45_06630</name>
</gene>
<dbReference type="InterPro" id="IPR000792">
    <property type="entry name" value="Tscrpt_reg_LuxR_C"/>
</dbReference>
<evidence type="ECO:0000256" key="1">
    <source>
        <dbReference type="ARBA" id="ARBA00022553"/>
    </source>
</evidence>
<dbReference type="SMART" id="SM00448">
    <property type="entry name" value="REC"/>
    <property type="match status" value="1"/>
</dbReference>
<feature type="domain" description="Response regulatory" evidence="5">
    <location>
        <begin position="8"/>
        <end position="125"/>
    </location>
</feature>
<evidence type="ECO:0000313" key="6">
    <source>
        <dbReference type="EMBL" id="MDU0366885.1"/>
    </source>
</evidence>
<organism evidence="6 7">
    <name type="scientific">Microbacterium galbum</name>
    <dbReference type="NCBI Taxonomy" id="3075994"/>
    <lineage>
        <taxon>Bacteria</taxon>
        <taxon>Bacillati</taxon>
        <taxon>Actinomycetota</taxon>
        <taxon>Actinomycetes</taxon>
        <taxon>Micrococcales</taxon>
        <taxon>Microbacteriaceae</taxon>
        <taxon>Microbacterium</taxon>
    </lineage>
</organism>
<keyword evidence="1 3" id="KW-0597">Phosphoprotein</keyword>
<evidence type="ECO:0000313" key="7">
    <source>
        <dbReference type="Proteomes" id="UP001263371"/>
    </source>
</evidence>
<proteinExistence type="predicted"/>
<dbReference type="SUPFAM" id="SSF52172">
    <property type="entry name" value="CheY-like"/>
    <property type="match status" value="1"/>
</dbReference>
<dbReference type="EMBL" id="JAWDIS010000001">
    <property type="protein sequence ID" value="MDU0366885.1"/>
    <property type="molecule type" value="Genomic_DNA"/>
</dbReference>
<dbReference type="Proteomes" id="UP001263371">
    <property type="component" value="Unassembled WGS sequence"/>
</dbReference>
<evidence type="ECO:0000256" key="2">
    <source>
        <dbReference type="ARBA" id="ARBA00023125"/>
    </source>
</evidence>
<dbReference type="InterPro" id="IPR039420">
    <property type="entry name" value="WalR-like"/>
</dbReference>
<dbReference type="InterPro" id="IPR011006">
    <property type="entry name" value="CheY-like_superfamily"/>
</dbReference>
<feature type="domain" description="HTH luxR-type" evidence="4">
    <location>
        <begin position="152"/>
        <end position="218"/>
    </location>
</feature>